<comment type="caution">
    <text evidence="2">The sequence shown here is derived from an EMBL/GenBank/DDBJ whole genome shotgun (WGS) entry which is preliminary data.</text>
</comment>
<sequence length="122" mass="13381">MVDRLTLGSRYVVEEGGAGAVAVKWTKEEPWPAQGMGDIRRTVWRQLSDSNAVGFAASERKMTNAGMATWNDRRIALAYASPCSHYKSCFRFTASVFSPHLLLSPPLPPTQSTPHSASPTTR</sequence>
<dbReference type="EMBL" id="LUEZ02000055">
    <property type="protein sequence ID" value="RDB20971.1"/>
    <property type="molecule type" value="Genomic_DNA"/>
</dbReference>
<evidence type="ECO:0000313" key="2">
    <source>
        <dbReference type="EMBL" id="RDB20971.1"/>
    </source>
</evidence>
<evidence type="ECO:0000256" key="1">
    <source>
        <dbReference type="SAM" id="MobiDB-lite"/>
    </source>
</evidence>
<dbReference type="AlphaFoldDB" id="A0A369JFP6"/>
<dbReference type="InParanoid" id="A0A369JFP6"/>
<reference evidence="2" key="1">
    <citation type="submission" date="2018-04" db="EMBL/GenBank/DDBJ databases">
        <title>Whole genome sequencing of Hypsizygus marmoreus.</title>
        <authorList>
            <person name="Choi I.-G."/>
            <person name="Min B."/>
            <person name="Kim J.-G."/>
            <person name="Kim S."/>
            <person name="Oh Y.-L."/>
            <person name="Kong W.-S."/>
            <person name="Park H."/>
            <person name="Jeong J."/>
            <person name="Song E.-S."/>
        </authorList>
    </citation>
    <scope>NUCLEOTIDE SEQUENCE [LARGE SCALE GENOMIC DNA]</scope>
    <source>
        <strain evidence="2">51987-8</strain>
    </source>
</reference>
<name>A0A369JFP6_HYPMA</name>
<organism evidence="2 3">
    <name type="scientific">Hypsizygus marmoreus</name>
    <name type="common">White beech mushroom</name>
    <name type="synonym">Agaricus marmoreus</name>
    <dbReference type="NCBI Taxonomy" id="39966"/>
    <lineage>
        <taxon>Eukaryota</taxon>
        <taxon>Fungi</taxon>
        <taxon>Dikarya</taxon>
        <taxon>Basidiomycota</taxon>
        <taxon>Agaricomycotina</taxon>
        <taxon>Agaricomycetes</taxon>
        <taxon>Agaricomycetidae</taxon>
        <taxon>Agaricales</taxon>
        <taxon>Tricholomatineae</taxon>
        <taxon>Lyophyllaceae</taxon>
        <taxon>Hypsizygus</taxon>
    </lineage>
</organism>
<gene>
    <name evidence="2" type="ORF">Hypma_011505</name>
</gene>
<protein>
    <submittedName>
        <fullName evidence="2">Uncharacterized protein</fullName>
    </submittedName>
</protein>
<keyword evidence="3" id="KW-1185">Reference proteome</keyword>
<proteinExistence type="predicted"/>
<dbReference type="Proteomes" id="UP000076154">
    <property type="component" value="Unassembled WGS sequence"/>
</dbReference>
<evidence type="ECO:0000313" key="3">
    <source>
        <dbReference type="Proteomes" id="UP000076154"/>
    </source>
</evidence>
<feature type="region of interest" description="Disordered" evidence="1">
    <location>
        <begin position="103"/>
        <end position="122"/>
    </location>
</feature>
<accession>A0A369JFP6</accession>